<dbReference type="SUPFAM" id="SSF53167">
    <property type="entry name" value="Purine and uridine phosphorylases"/>
    <property type="match status" value="1"/>
</dbReference>
<dbReference type="OMA" id="FKDKGAC"/>
<proteinExistence type="predicted"/>
<dbReference type="Pfam" id="PF01048">
    <property type="entry name" value="PNP_UDP_1"/>
    <property type="match status" value="1"/>
</dbReference>
<dbReference type="InterPro" id="IPR044580">
    <property type="entry name" value="MTAN"/>
</dbReference>
<dbReference type="PANTHER" id="PTHR46994">
    <property type="entry name" value="5'-METHYLTHIOADENOSINE/S-ADENOSYLHOMOCYSTEINE NUCLEOSIDASE 1"/>
    <property type="match status" value="1"/>
</dbReference>
<evidence type="ECO:0000313" key="2">
    <source>
        <dbReference type="EMBL" id="CAD8246002.1"/>
    </source>
</evidence>
<sequence length="245" mass="24943">MAPVRTIAVIIAMEAEAAPLVEHLKLVKARESPLPGPIPALVFSGDVHGAKVHVVTNGKSAAFGVDCVGTVPASLTAYGICLALKPDILVNAGTAGGFKAMGGAIGDVYLASAFKNHDRRIPIPGFDTYAIGAVDAFPTPALRAAMGFKDGVVSTGNSLDAPEVDLASLKANDASVKEMEAAGIAHTAELFGVPFVAVKAITDIVDGDQPTADEFMENLGAAAKALQGAVPKVIEFVAGKELSAL</sequence>
<dbReference type="GO" id="GO:0019509">
    <property type="term" value="P:L-methionine salvage from methylthioadenosine"/>
    <property type="evidence" value="ECO:0007669"/>
    <property type="project" value="InterPro"/>
</dbReference>
<accession>A0A7R9Y6B2</accession>
<name>A0A7R9Y6B2_MICPS</name>
<dbReference type="EMBL" id="HBDY01013184">
    <property type="protein sequence ID" value="CAD8246002.1"/>
    <property type="molecule type" value="Transcribed_RNA"/>
</dbReference>
<dbReference type="InterPro" id="IPR035994">
    <property type="entry name" value="Nucleoside_phosphorylase_sf"/>
</dbReference>
<dbReference type="Gene3D" id="3.40.50.1580">
    <property type="entry name" value="Nucleoside phosphorylase domain"/>
    <property type="match status" value="1"/>
</dbReference>
<dbReference type="AlphaFoldDB" id="A0A7R9Y6B2"/>
<gene>
    <name evidence="2" type="ORF">MPUS1402_LOCUS9979</name>
</gene>
<organism evidence="2">
    <name type="scientific">Micromonas pusilla</name>
    <name type="common">Picoplanktonic green alga</name>
    <name type="synonym">Chromulina pusilla</name>
    <dbReference type="NCBI Taxonomy" id="38833"/>
    <lineage>
        <taxon>Eukaryota</taxon>
        <taxon>Viridiplantae</taxon>
        <taxon>Chlorophyta</taxon>
        <taxon>Mamiellophyceae</taxon>
        <taxon>Mamiellales</taxon>
        <taxon>Mamiellaceae</taxon>
        <taxon>Micromonas</taxon>
    </lineage>
</organism>
<reference evidence="2" key="1">
    <citation type="submission" date="2021-01" db="EMBL/GenBank/DDBJ databases">
        <authorList>
            <person name="Corre E."/>
            <person name="Pelletier E."/>
            <person name="Niang G."/>
            <person name="Scheremetjew M."/>
            <person name="Finn R."/>
            <person name="Kale V."/>
            <person name="Holt S."/>
            <person name="Cochrane G."/>
            <person name="Meng A."/>
            <person name="Brown T."/>
            <person name="Cohen L."/>
        </authorList>
    </citation>
    <scope>NUCLEOTIDE SEQUENCE</scope>
    <source>
        <strain evidence="2">RCC1614</strain>
    </source>
</reference>
<dbReference type="PANTHER" id="PTHR46994:SF1">
    <property type="entry name" value="5'-METHYLTHIOADENOSINE NUCLEOSIDASE"/>
    <property type="match status" value="1"/>
</dbReference>
<feature type="domain" description="Nucleoside phosphorylase" evidence="1">
    <location>
        <begin position="6"/>
        <end position="234"/>
    </location>
</feature>
<dbReference type="GO" id="GO:0008930">
    <property type="term" value="F:methylthioadenosine nucleosidase activity"/>
    <property type="evidence" value="ECO:0007669"/>
    <property type="project" value="InterPro"/>
</dbReference>
<dbReference type="GO" id="GO:0009116">
    <property type="term" value="P:nucleoside metabolic process"/>
    <property type="evidence" value="ECO:0007669"/>
    <property type="project" value="InterPro"/>
</dbReference>
<dbReference type="CDD" id="cd09008">
    <property type="entry name" value="MTAN"/>
    <property type="match status" value="1"/>
</dbReference>
<evidence type="ECO:0000259" key="1">
    <source>
        <dbReference type="Pfam" id="PF01048"/>
    </source>
</evidence>
<protein>
    <recommendedName>
        <fullName evidence="1">Nucleoside phosphorylase domain-containing protein</fullName>
    </recommendedName>
</protein>
<dbReference type="InterPro" id="IPR000845">
    <property type="entry name" value="Nucleoside_phosphorylase_d"/>
</dbReference>